<evidence type="ECO:0000259" key="2">
    <source>
        <dbReference type="PROSITE" id="PS51084"/>
    </source>
</evidence>
<evidence type="ECO:0000256" key="1">
    <source>
        <dbReference type="PROSITE-ProRule" id="PRU00464"/>
    </source>
</evidence>
<dbReference type="Pfam" id="PF01230">
    <property type="entry name" value="HIT"/>
    <property type="match status" value="1"/>
</dbReference>
<dbReference type="GO" id="GO:0003824">
    <property type="term" value="F:catalytic activity"/>
    <property type="evidence" value="ECO:0007669"/>
    <property type="project" value="InterPro"/>
</dbReference>
<name>A0A0G1M7E2_9BACT</name>
<comment type="caution">
    <text evidence="3">The sequence shown here is derived from an EMBL/GenBank/DDBJ whole genome shotgun (WGS) entry which is preliminary data.</text>
</comment>
<proteinExistence type="predicted"/>
<gene>
    <name evidence="3" type="ORF">UX03_C0003G0028</name>
</gene>
<evidence type="ECO:0000313" key="3">
    <source>
        <dbReference type="EMBL" id="KKU04141.1"/>
    </source>
</evidence>
<feature type="domain" description="HIT" evidence="2">
    <location>
        <begin position="35"/>
        <end position="107"/>
    </location>
</feature>
<dbReference type="PROSITE" id="PS51084">
    <property type="entry name" value="HIT_2"/>
    <property type="match status" value="1"/>
</dbReference>
<dbReference type="Proteomes" id="UP000034086">
    <property type="component" value="Unassembled WGS sequence"/>
</dbReference>
<organism evidence="3 4">
    <name type="scientific">Candidatus Woesebacteria bacterium GW2011_GWE1_45_18</name>
    <dbReference type="NCBI Taxonomy" id="1618598"/>
    <lineage>
        <taxon>Bacteria</taxon>
        <taxon>Candidatus Woeseibacteriota</taxon>
    </lineage>
</organism>
<dbReference type="InterPro" id="IPR036265">
    <property type="entry name" value="HIT-like_sf"/>
</dbReference>
<protein>
    <recommendedName>
        <fullName evidence="2">HIT domain-containing protein</fullName>
    </recommendedName>
</protein>
<accession>A0A0G1M7E2</accession>
<evidence type="ECO:0000313" key="4">
    <source>
        <dbReference type="Proteomes" id="UP000034086"/>
    </source>
</evidence>
<dbReference type="EMBL" id="LCKQ01000003">
    <property type="protein sequence ID" value="KKU04141.1"/>
    <property type="molecule type" value="Genomic_DNA"/>
</dbReference>
<sequence>MANRIWDPENRYTEGFLKEFKHWIWEVSYRQHTLGSFIIFAKRPVKKLSDLTSEELSSLGKVLKEVEKTYARVKVFKPDWFNYWQMGNSLPHLHIHGFPRYKKPRFFDGKKWIDKTWGHPPIWSKKDVNHELVAKIREEIKKHI</sequence>
<dbReference type="AlphaFoldDB" id="A0A0G1M7E2"/>
<dbReference type="Gene3D" id="3.30.428.10">
    <property type="entry name" value="HIT-like"/>
    <property type="match status" value="1"/>
</dbReference>
<dbReference type="SUPFAM" id="SSF54197">
    <property type="entry name" value="HIT-like"/>
    <property type="match status" value="1"/>
</dbReference>
<reference evidence="3 4" key="1">
    <citation type="journal article" date="2015" name="Nature">
        <title>rRNA introns, odd ribosomes, and small enigmatic genomes across a large radiation of phyla.</title>
        <authorList>
            <person name="Brown C.T."/>
            <person name="Hug L.A."/>
            <person name="Thomas B.C."/>
            <person name="Sharon I."/>
            <person name="Castelle C.J."/>
            <person name="Singh A."/>
            <person name="Wilkins M.J."/>
            <person name="Williams K.H."/>
            <person name="Banfield J.F."/>
        </authorList>
    </citation>
    <scope>NUCLEOTIDE SEQUENCE [LARGE SCALE GENOMIC DNA]</scope>
</reference>
<dbReference type="InterPro" id="IPR011146">
    <property type="entry name" value="HIT-like"/>
</dbReference>
<feature type="short sequence motif" description="Histidine triad motif" evidence="1">
    <location>
        <begin position="92"/>
        <end position="96"/>
    </location>
</feature>